<dbReference type="Pfam" id="PF21021">
    <property type="entry name" value="FAF1"/>
    <property type="match status" value="1"/>
</dbReference>
<sequence>MWYGSTSILLSVWLTRVIAGYKPFSSTISETSDPSSSSARPRTRFQSSYGTKAIYDQSNVDMSSDDDPDEFDYHNDIGSVESDEPSSRISGDDVPLVPTDFSSVSEAISNFNTVFESRPTHSMLRYAAIHPTFYVGELRSAAREAFDAPNRPIAERRPLVIYLHHDKSIACNIFARDVLCSGQVTALLKRQFVLWAWDVTQRENKLKFLEWMEQLGVRDARPTIDRTPSDRFPLLLVLMKDKGVIQIFDIVYGVDNPETVVDKLMTGLNSYQQIKSADAIVERERLEREQIIKQQAKEYEESLAADRAKSQRLERERREEEEKEKARLHEKQMKLKNEARLAASLPPEPLASDRNVVHVRIRFPRSSEDGEHKVELRRSISFLSLLAFITNLATFIESKGYSLEHHRIWTSDFPKKDMAASYDLDRSFGDLKWPVREQVIVDEKL</sequence>
<dbReference type="GO" id="GO:0043130">
    <property type="term" value="F:ubiquitin binding"/>
    <property type="evidence" value="ECO:0007669"/>
    <property type="project" value="TreeGrafter"/>
</dbReference>
<feature type="domain" description="UAS" evidence="3">
    <location>
        <begin position="117"/>
        <end position="265"/>
    </location>
</feature>
<dbReference type="GO" id="GO:0005783">
    <property type="term" value="C:endoplasmic reticulum"/>
    <property type="evidence" value="ECO:0007669"/>
    <property type="project" value="TreeGrafter"/>
</dbReference>
<dbReference type="PANTHER" id="PTHR23322:SF96">
    <property type="entry name" value="FAS-ASSOCIATED FACTOR 1"/>
    <property type="match status" value="1"/>
</dbReference>
<dbReference type="InterPro" id="IPR029071">
    <property type="entry name" value="Ubiquitin-like_domsf"/>
</dbReference>
<evidence type="ECO:0000259" key="3">
    <source>
        <dbReference type="SMART" id="SM00594"/>
    </source>
</evidence>
<dbReference type="InterPro" id="IPR006577">
    <property type="entry name" value="UAS"/>
</dbReference>
<evidence type="ECO:0000313" key="6">
    <source>
        <dbReference type="WBParaSite" id="EVEC_0000531301-mRNA-1"/>
    </source>
</evidence>
<dbReference type="GO" id="GO:0005634">
    <property type="term" value="C:nucleus"/>
    <property type="evidence" value="ECO:0007669"/>
    <property type="project" value="TreeGrafter"/>
</dbReference>
<dbReference type="OrthoDB" id="1920064at2759"/>
<feature type="region of interest" description="Disordered" evidence="1">
    <location>
        <begin position="302"/>
        <end position="330"/>
    </location>
</feature>
<dbReference type="Proteomes" id="UP000274131">
    <property type="component" value="Unassembled WGS sequence"/>
</dbReference>
<gene>
    <name evidence="4" type="ORF">EVEC_LOCUS4944</name>
</gene>
<dbReference type="EMBL" id="UXUI01008008">
    <property type="protein sequence ID" value="VDD90193.1"/>
    <property type="molecule type" value="Genomic_DNA"/>
</dbReference>
<protein>
    <submittedName>
        <fullName evidence="6">UAS domain-containing protein</fullName>
    </submittedName>
</protein>
<proteinExistence type="predicted"/>
<accession>A0A0N4V533</accession>
<name>A0A0N4V533_ENTVE</name>
<evidence type="ECO:0000256" key="1">
    <source>
        <dbReference type="SAM" id="MobiDB-lite"/>
    </source>
</evidence>
<dbReference type="WBParaSite" id="EVEC_0000531301-mRNA-1">
    <property type="protein sequence ID" value="EVEC_0000531301-mRNA-1"/>
    <property type="gene ID" value="EVEC_0000531301"/>
</dbReference>
<organism evidence="6">
    <name type="scientific">Enterobius vermicularis</name>
    <name type="common">Human pinworm</name>
    <dbReference type="NCBI Taxonomy" id="51028"/>
    <lineage>
        <taxon>Eukaryota</taxon>
        <taxon>Metazoa</taxon>
        <taxon>Ecdysozoa</taxon>
        <taxon>Nematoda</taxon>
        <taxon>Chromadorea</taxon>
        <taxon>Rhabditida</taxon>
        <taxon>Spirurina</taxon>
        <taxon>Oxyuridomorpha</taxon>
        <taxon>Oxyuroidea</taxon>
        <taxon>Oxyuridae</taxon>
        <taxon>Enterobius</taxon>
    </lineage>
</organism>
<dbReference type="STRING" id="51028.A0A0N4V533"/>
<feature type="signal peptide" evidence="2">
    <location>
        <begin position="1"/>
        <end position="20"/>
    </location>
</feature>
<dbReference type="InterPro" id="IPR036249">
    <property type="entry name" value="Thioredoxin-like_sf"/>
</dbReference>
<dbReference type="AlphaFoldDB" id="A0A0N4V533"/>
<keyword evidence="2" id="KW-0732">Signal</keyword>
<dbReference type="PANTHER" id="PTHR23322">
    <property type="entry name" value="FAS-ASSOCIATED PROTEIN"/>
    <property type="match status" value="1"/>
</dbReference>
<feature type="region of interest" description="Disordered" evidence="1">
    <location>
        <begin position="56"/>
        <end position="92"/>
    </location>
</feature>
<evidence type="ECO:0000313" key="5">
    <source>
        <dbReference type="Proteomes" id="UP000274131"/>
    </source>
</evidence>
<dbReference type="SUPFAM" id="SSF54236">
    <property type="entry name" value="Ubiquitin-like"/>
    <property type="match status" value="1"/>
</dbReference>
<keyword evidence="5" id="KW-1185">Reference proteome</keyword>
<dbReference type="InterPro" id="IPR049483">
    <property type="entry name" value="FAF1_2-like_UAS"/>
</dbReference>
<dbReference type="SMART" id="SM00594">
    <property type="entry name" value="UAS"/>
    <property type="match status" value="1"/>
</dbReference>
<evidence type="ECO:0000313" key="4">
    <source>
        <dbReference type="EMBL" id="VDD90193.1"/>
    </source>
</evidence>
<dbReference type="Gene3D" id="3.40.30.10">
    <property type="entry name" value="Glutaredoxin"/>
    <property type="match status" value="1"/>
</dbReference>
<dbReference type="SUPFAM" id="SSF52833">
    <property type="entry name" value="Thioredoxin-like"/>
    <property type="match status" value="1"/>
</dbReference>
<reference evidence="6" key="1">
    <citation type="submission" date="2017-02" db="UniProtKB">
        <authorList>
            <consortium name="WormBaseParasite"/>
        </authorList>
    </citation>
    <scope>IDENTIFICATION</scope>
</reference>
<dbReference type="GO" id="GO:0036503">
    <property type="term" value="P:ERAD pathway"/>
    <property type="evidence" value="ECO:0007669"/>
    <property type="project" value="TreeGrafter"/>
</dbReference>
<dbReference type="Gene3D" id="3.10.20.90">
    <property type="entry name" value="Phosphatidylinositol 3-kinase Catalytic Subunit, Chain A, domain 1"/>
    <property type="match status" value="1"/>
</dbReference>
<reference evidence="4 5" key="2">
    <citation type="submission" date="2018-10" db="EMBL/GenBank/DDBJ databases">
        <authorList>
            <consortium name="Pathogen Informatics"/>
        </authorList>
    </citation>
    <scope>NUCLEOTIDE SEQUENCE [LARGE SCALE GENOMIC DNA]</scope>
</reference>
<dbReference type="InterPro" id="IPR050730">
    <property type="entry name" value="UBX_domain-protein"/>
</dbReference>
<evidence type="ECO:0000256" key="2">
    <source>
        <dbReference type="SAM" id="SignalP"/>
    </source>
</evidence>
<feature type="chain" id="PRO_5043122679" evidence="2">
    <location>
        <begin position="21"/>
        <end position="445"/>
    </location>
</feature>